<evidence type="ECO:0000313" key="2">
    <source>
        <dbReference type="EMBL" id="KAF3551980.1"/>
    </source>
</evidence>
<keyword evidence="3" id="KW-1185">Reference proteome</keyword>
<evidence type="ECO:0008006" key="4">
    <source>
        <dbReference type="Google" id="ProtNLM"/>
    </source>
</evidence>
<dbReference type="EMBL" id="QGKV02000832">
    <property type="protein sequence ID" value="KAF3551980.1"/>
    <property type="molecule type" value="Genomic_DNA"/>
</dbReference>
<dbReference type="Proteomes" id="UP000266723">
    <property type="component" value="Unassembled WGS sequence"/>
</dbReference>
<organism evidence="2 3">
    <name type="scientific">Brassica cretica</name>
    <name type="common">Mustard</name>
    <dbReference type="NCBI Taxonomy" id="69181"/>
    <lineage>
        <taxon>Eukaryota</taxon>
        <taxon>Viridiplantae</taxon>
        <taxon>Streptophyta</taxon>
        <taxon>Embryophyta</taxon>
        <taxon>Tracheophyta</taxon>
        <taxon>Spermatophyta</taxon>
        <taxon>Magnoliopsida</taxon>
        <taxon>eudicotyledons</taxon>
        <taxon>Gunneridae</taxon>
        <taxon>Pentapetalae</taxon>
        <taxon>rosids</taxon>
        <taxon>malvids</taxon>
        <taxon>Brassicales</taxon>
        <taxon>Brassicaceae</taxon>
        <taxon>Brassiceae</taxon>
        <taxon>Brassica</taxon>
    </lineage>
</organism>
<sequence length="116" mass="13303">MVKHRRSSSRSSSSSARFVSMKAISIYLIFIFAFTIFSSRNIQTQHQQHQDPRKNLRKSSEKDTKLWTPPFSFGLGSFRISYYIRVRSNGGLNQMRTGIADIVAVGHIMKCNFSHS</sequence>
<reference evidence="2 3" key="1">
    <citation type="journal article" date="2020" name="BMC Genomics">
        <title>Intraspecific diversification of the crop wild relative Brassica cretica Lam. using demographic model selection.</title>
        <authorList>
            <person name="Kioukis A."/>
            <person name="Michalopoulou V.A."/>
            <person name="Briers L."/>
            <person name="Pirintsos S."/>
            <person name="Studholme D.J."/>
            <person name="Pavlidis P."/>
            <person name="Sarris P.F."/>
        </authorList>
    </citation>
    <scope>NUCLEOTIDE SEQUENCE [LARGE SCALE GENOMIC DNA]</scope>
    <source>
        <strain evidence="3">cv. PFS-1207/04</strain>
    </source>
</reference>
<name>A0ABQ7CHZ4_BRACR</name>
<comment type="caution">
    <text evidence="2">The sequence shown here is derived from an EMBL/GenBank/DDBJ whole genome shotgun (WGS) entry which is preliminary data.</text>
</comment>
<feature type="region of interest" description="Disordered" evidence="1">
    <location>
        <begin position="45"/>
        <end position="67"/>
    </location>
</feature>
<dbReference type="PANTHER" id="PTHR31741:SF15">
    <property type="entry name" value="O-FUCOSYLTRANSFERASE 38"/>
    <property type="match status" value="1"/>
</dbReference>
<dbReference type="PANTHER" id="PTHR31741">
    <property type="entry name" value="OS02G0726500 PROTEIN-RELATED"/>
    <property type="match status" value="1"/>
</dbReference>
<accession>A0ABQ7CHZ4</accession>
<gene>
    <name evidence="2" type="ORF">DY000_02005831</name>
</gene>
<protein>
    <recommendedName>
        <fullName evidence="4">Transmembrane protein</fullName>
    </recommendedName>
</protein>
<proteinExistence type="predicted"/>
<feature type="compositionally biased region" description="Basic and acidic residues" evidence="1">
    <location>
        <begin position="48"/>
        <end position="65"/>
    </location>
</feature>
<evidence type="ECO:0000256" key="1">
    <source>
        <dbReference type="SAM" id="MobiDB-lite"/>
    </source>
</evidence>
<evidence type="ECO:0000313" key="3">
    <source>
        <dbReference type="Proteomes" id="UP000266723"/>
    </source>
</evidence>